<name>A0A1W6JUS4_9CAUD</name>
<dbReference type="EMBL" id="KY612839">
    <property type="protein sequence ID" value="ARM71033.1"/>
    <property type="molecule type" value="Genomic_DNA"/>
</dbReference>
<organism evidence="1 2">
    <name type="scientific">Vibrio phage pVco-5</name>
    <dbReference type="NCBI Taxonomy" id="1965485"/>
    <lineage>
        <taxon>Viruses</taxon>
        <taxon>Duplodnaviria</taxon>
        <taxon>Heunggongvirae</taxon>
        <taxon>Uroviricota</taxon>
        <taxon>Caudoviricetes</taxon>
        <taxon>Schitoviridae</taxon>
        <taxon>Vicoquintavirus</taxon>
        <taxon>Vicoquintavirus Pvco5</taxon>
    </lineage>
</organism>
<dbReference type="Proteomes" id="UP000225564">
    <property type="component" value="Segment"/>
</dbReference>
<proteinExistence type="predicted"/>
<keyword evidence="2" id="KW-1185">Reference proteome</keyword>
<accession>A0A1W6JUS4</accession>
<sequence>MKISYTYCSPYSGYKGGMVFEYGIDVYIHTYSNCTTKKAYWTVDEFRKRVAKDTWIRVERYAATSNA</sequence>
<protein>
    <submittedName>
        <fullName evidence="1">Uncharacterized protein</fullName>
    </submittedName>
</protein>
<gene>
    <name evidence="1" type="ORF">pVco5_045</name>
</gene>
<reference evidence="1 2" key="1">
    <citation type="submission" date="2017-02" db="EMBL/GenBank/DDBJ databases">
        <title>Comeplete genome sequence of Bacteriophage pVco-5, that infects Vibrio corallilyticus.</title>
        <authorList>
            <person name="Kim H.J."/>
            <person name="Park S.C."/>
        </authorList>
    </citation>
    <scope>NUCLEOTIDE SEQUENCE [LARGE SCALE GENOMIC DNA]</scope>
</reference>
<evidence type="ECO:0000313" key="2">
    <source>
        <dbReference type="Proteomes" id="UP000225564"/>
    </source>
</evidence>
<evidence type="ECO:0000313" key="1">
    <source>
        <dbReference type="EMBL" id="ARM71033.1"/>
    </source>
</evidence>